<proteinExistence type="predicted"/>
<feature type="domain" description="Thiol:disulfide interchange protein DsbD N-terminal" evidence="2">
    <location>
        <begin position="514"/>
        <end position="620"/>
    </location>
</feature>
<dbReference type="EMBL" id="QWDE01000001">
    <property type="protein sequence ID" value="RFZ85230.1"/>
    <property type="molecule type" value="Genomic_DNA"/>
</dbReference>
<dbReference type="OrthoDB" id="243450at2"/>
<protein>
    <recommendedName>
        <fullName evidence="2">Thiol:disulfide interchange protein DsbD N-terminal domain-containing protein</fullName>
    </recommendedName>
</protein>
<keyword evidence="1" id="KW-0732">Signal</keyword>
<accession>A0A3E2NWJ3</accession>
<dbReference type="InterPro" id="IPR028250">
    <property type="entry name" value="DsbDN"/>
</dbReference>
<comment type="caution">
    <text evidence="3">The sequence shown here is derived from an EMBL/GenBank/DDBJ whole genome shotgun (WGS) entry which is preliminary data.</text>
</comment>
<sequence length="623" mass="70547">MISKMTLMKRTLIFLLTCLALSGFAIRGAAQKIDLKVLYVGYDPERPQPEKLVYYSTWEPAVTAGYKTRMADFKSYLNGRFTGVKVMDVRDYKPAESETADVTIFDAGPVNLPADFDRPAILLHAMAPNIGIPIKLKFDWYCQCLEDEALNVNTRHQIFNKPIKVIPTMIEKPTPSSFFNGHQAANTPKTMKMWRVVKESASLPGKYLIGMVSHGEGFADSPDAEVISGGDCLKNAEAVAIGRHGNYLMWGFSASPQYMTDEGKNVFINAICYIKKYDHKPVLVRKLQTATRSEIDELIYRIDEDLYKKALISRKEGNQRLLKMQEELRAKKAAGEDIGKSNEMFLLMPVSNEVQSFDDYLKQFAGVQLFAKYGTDVGKYHQYFRDNYEYFFPENEMALKLDTDARTLGVSNRNPSMLEKCVVMLENHDREDLAERLLTRYTNEKFTTAAEWRHWLDHNSTKLFFSESGGFKFYADTSGMKANPVAGLSQKNDSQKSFSDPVSVSWRIEKGKAPDTINLVVSAKILSGWHIYAYVPPESPFIQTNLNLKIKNKPVKISWQSTPGVALAGTSQTFVYEQTAEFSAKLSKNQIKGVRNATLGFYYQVCNDNKCLQPTEKKILIAF</sequence>
<dbReference type="AlphaFoldDB" id="A0A3E2NWJ3"/>
<evidence type="ECO:0000313" key="4">
    <source>
        <dbReference type="Proteomes" id="UP000260823"/>
    </source>
</evidence>
<keyword evidence="4" id="KW-1185">Reference proteome</keyword>
<evidence type="ECO:0000256" key="1">
    <source>
        <dbReference type="SAM" id="SignalP"/>
    </source>
</evidence>
<reference evidence="3 4" key="1">
    <citation type="submission" date="2018-08" db="EMBL/GenBank/DDBJ databases">
        <title>Mucilaginibacter terrae sp. nov., isolated from manganese diggings.</title>
        <authorList>
            <person name="Huang Y."/>
            <person name="Zhou Z."/>
        </authorList>
    </citation>
    <scope>NUCLEOTIDE SEQUENCE [LARGE SCALE GENOMIC DNA]</scope>
    <source>
        <strain evidence="3 4">ZH6</strain>
    </source>
</reference>
<dbReference type="Pfam" id="PF11412">
    <property type="entry name" value="DsbD_N"/>
    <property type="match status" value="1"/>
</dbReference>
<evidence type="ECO:0000313" key="3">
    <source>
        <dbReference type="EMBL" id="RFZ85230.1"/>
    </source>
</evidence>
<feature type="signal peptide" evidence="1">
    <location>
        <begin position="1"/>
        <end position="25"/>
    </location>
</feature>
<gene>
    <name evidence="3" type="ORF">DYU05_06420</name>
</gene>
<organism evidence="3 4">
    <name type="scientific">Mucilaginibacter terrenus</name>
    <dbReference type="NCBI Taxonomy" id="2482727"/>
    <lineage>
        <taxon>Bacteria</taxon>
        <taxon>Pseudomonadati</taxon>
        <taxon>Bacteroidota</taxon>
        <taxon>Sphingobacteriia</taxon>
        <taxon>Sphingobacteriales</taxon>
        <taxon>Sphingobacteriaceae</taxon>
        <taxon>Mucilaginibacter</taxon>
    </lineage>
</organism>
<dbReference type="Proteomes" id="UP000260823">
    <property type="component" value="Unassembled WGS sequence"/>
</dbReference>
<feature type="chain" id="PRO_5017663839" description="Thiol:disulfide interchange protein DsbD N-terminal domain-containing protein" evidence="1">
    <location>
        <begin position="26"/>
        <end position="623"/>
    </location>
</feature>
<evidence type="ECO:0000259" key="2">
    <source>
        <dbReference type="Pfam" id="PF11412"/>
    </source>
</evidence>
<name>A0A3E2NWJ3_9SPHI</name>